<keyword evidence="2" id="KW-1185">Reference proteome</keyword>
<sequence>MNDTPIPVDPLARLASPEVQRQAAHIVQEAFARVFRLAVGEAGADAGDELARIEAALRQWVAAADDEPARALRLALLLSGLDQWGLAYTQAFGLVGIPALSRLLGTLRTGLDAKAEARFLIQFEALEVDECAAQDFKVELRRHLHLALWHAMIASDNREDALAVLAQLGGMMLALIRALPTLGWRLVADALAHIQIQCLSEGLAAEGLAQETTLALFASLRQALPREDHDRIMAHAARALLAWQQARRAN</sequence>
<dbReference type="AlphaFoldDB" id="A0A6S6XW17"/>
<evidence type="ECO:0000313" key="1">
    <source>
        <dbReference type="EMBL" id="CAB1368257.1"/>
    </source>
</evidence>
<dbReference type="OrthoDB" id="9180283at2"/>
<protein>
    <submittedName>
        <fullName evidence="1">Uncharacterized protein</fullName>
    </submittedName>
</protein>
<dbReference type="EMBL" id="LR778301">
    <property type="protein sequence ID" value="CAB1368257.1"/>
    <property type="molecule type" value="Genomic_DNA"/>
</dbReference>
<dbReference type="Proteomes" id="UP000515733">
    <property type="component" value="Chromosome"/>
</dbReference>
<accession>A0A6S6XW17</accession>
<organism evidence="1 2">
    <name type="scientific">Denitratisoma oestradiolicum</name>
    <dbReference type="NCBI Taxonomy" id="311182"/>
    <lineage>
        <taxon>Bacteria</taxon>
        <taxon>Pseudomonadati</taxon>
        <taxon>Pseudomonadota</taxon>
        <taxon>Betaproteobacteria</taxon>
        <taxon>Nitrosomonadales</taxon>
        <taxon>Sterolibacteriaceae</taxon>
        <taxon>Denitratisoma</taxon>
    </lineage>
</organism>
<name>A0A6S6XW17_9PROT</name>
<reference evidence="1 2" key="1">
    <citation type="submission" date="2020-03" db="EMBL/GenBank/DDBJ databases">
        <authorList>
            <consortium name="Genoscope - CEA"/>
            <person name="William W."/>
        </authorList>
    </citation>
    <scope>NUCLEOTIDE SEQUENCE [LARGE SCALE GENOMIC DNA]</scope>
    <source>
        <strain evidence="2">DSM 16959</strain>
    </source>
</reference>
<gene>
    <name evidence="1" type="ORF">DENOEST_1092</name>
</gene>
<dbReference type="RefSeq" id="WP_145771902.1">
    <property type="nucleotide sequence ID" value="NZ_LR778301.1"/>
</dbReference>
<proteinExistence type="predicted"/>
<dbReference type="KEGG" id="doe:DENOEST_1092"/>
<evidence type="ECO:0000313" key="2">
    <source>
        <dbReference type="Proteomes" id="UP000515733"/>
    </source>
</evidence>